<keyword evidence="4" id="KW-0378">Hydrolase</keyword>
<evidence type="ECO:0000313" key="9">
    <source>
        <dbReference type="EMBL" id="SDD79976.1"/>
    </source>
</evidence>
<dbReference type="PANTHER" id="PTHR30471">
    <property type="entry name" value="DNA REPAIR PROTEIN RADC"/>
    <property type="match status" value="1"/>
</dbReference>
<dbReference type="InterPro" id="IPR020891">
    <property type="entry name" value="UPF0758_CS"/>
</dbReference>
<dbReference type="GO" id="GO:0006508">
    <property type="term" value="P:proteolysis"/>
    <property type="evidence" value="ECO:0007669"/>
    <property type="project" value="UniProtKB-KW"/>
</dbReference>
<dbReference type="PROSITE" id="PS01302">
    <property type="entry name" value="UPF0758"/>
    <property type="match status" value="1"/>
</dbReference>
<keyword evidence="6" id="KW-0482">Metalloprotease</keyword>
<dbReference type="PANTHER" id="PTHR30471:SF3">
    <property type="entry name" value="UPF0758 PROTEIN YEES-RELATED"/>
    <property type="match status" value="1"/>
</dbReference>
<dbReference type="SUPFAM" id="SSF47781">
    <property type="entry name" value="RuvA domain 2-like"/>
    <property type="match status" value="1"/>
</dbReference>
<dbReference type="GO" id="GO:0008237">
    <property type="term" value="F:metallopeptidase activity"/>
    <property type="evidence" value="ECO:0007669"/>
    <property type="project" value="UniProtKB-KW"/>
</dbReference>
<evidence type="ECO:0000256" key="6">
    <source>
        <dbReference type="ARBA" id="ARBA00023049"/>
    </source>
</evidence>
<dbReference type="CDD" id="cd08071">
    <property type="entry name" value="MPN_DUF2466"/>
    <property type="match status" value="1"/>
</dbReference>
<evidence type="ECO:0000259" key="8">
    <source>
        <dbReference type="PROSITE" id="PS50249"/>
    </source>
</evidence>
<dbReference type="InterPro" id="IPR025657">
    <property type="entry name" value="RadC_JAB"/>
</dbReference>
<keyword evidence="5" id="KW-0862">Zinc</keyword>
<keyword evidence="3" id="KW-0479">Metal-binding</keyword>
<evidence type="ECO:0000313" key="10">
    <source>
        <dbReference type="Proteomes" id="UP000198995"/>
    </source>
</evidence>
<dbReference type="RefSeq" id="WP_091791941.1">
    <property type="nucleotide sequence ID" value="NZ_FNAF01000007.1"/>
</dbReference>
<keyword evidence="2" id="KW-0645">Protease</keyword>
<dbReference type="PROSITE" id="PS50249">
    <property type="entry name" value="MPN"/>
    <property type="match status" value="1"/>
</dbReference>
<dbReference type="InterPro" id="IPR037518">
    <property type="entry name" value="MPN"/>
</dbReference>
<evidence type="ECO:0000256" key="3">
    <source>
        <dbReference type="ARBA" id="ARBA00022723"/>
    </source>
</evidence>
<gene>
    <name evidence="9" type="ORF">SAMN04489866_10743</name>
</gene>
<evidence type="ECO:0000256" key="4">
    <source>
        <dbReference type="ARBA" id="ARBA00022801"/>
    </source>
</evidence>
<dbReference type="GO" id="GO:0046872">
    <property type="term" value="F:metal ion binding"/>
    <property type="evidence" value="ECO:0007669"/>
    <property type="project" value="UniProtKB-KW"/>
</dbReference>
<dbReference type="OrthoDB" id="9804482at2"/>
<sequence>MTEERLKVKSMPLELRPRERLQQFGARALSDAELVAILLGSGTSRYNVVDLAGLLLSQAGGLVSLSHLTYEEITSLEGIGPSRACTVLSVIELARRLALLDAGGLATTIGGSADAARYFIDLAVHRGQENFMVIYLDNKHRVVEKKVVFMGTLNEAHVYPRDVFHYAVRHNASCIICGHNHPSGDLTPSRADDQLTERLLAAADLLGIDLLDHIIVGHEGLTYYSYREHGRVFTSS</sequence>
<evidence type="ECO:0000256" key="2">
    <source>
        <dbReference type="ARBA" id="ARBA00022670"/>
    </source>
</evidence>
<dbReference type="EMBL" id="FNAF01000007">
    <property type="protein sequence ID" value="SDD79976.1"/>
    <property type="molecule type" value="Genomic_DNA"/>
</dbReference>
<evidence type="ECO:0000256" key="7">
    <source>
        <dbReference type="RuleBase" id="RU003797"/>
    </source>
</evidence>
<dbReference type="Pfam" id="PF20582">
    <property type="entry name" value="UPF0758_N"/>
    <property type="match status" value="1"/>
</dbReference>
<dbReference type="STRING" id="2741.SAMN04489866_10743"/>
<dbReference type="NCBIfam" id="NF000642">
    <property type="entry name" value="PRK00024.1"/>
    <property type="match status" value="1"/>
</dbReference>
<feature type="domain" description="MPN" evidence="8">
    <location>
        <begin position="108"/>
        <end position="232"/>
    </location>
</feature>
<dbReference type="InterPro" id="IPR046778">
    <property type="entry name" value="UPF0758_N"/>
</dbReference>
<dbReference type="NCBIfam" id="TIGR00608">
    <property type="entry name" value="radc"/>
    <property type="match status" value="1"/>
</dbReference>
<reference evidence="9 10" key="1">
    <citation type="submission" date="2016-10" db="EMBL/GenBank/DDBJ databases">
        <authorList>
            <person name="de Groot N.N."/>
        </authorList>
    </citation>
    <scope>NUCLEOTIDE SEQUENCE [LARGE SCALE GENOMIC DNA]</scope>
    <source>
        <strain evidence="9 10">DSM 20475</strain>
    </source>
</reference>
<dbReference type="InterPro" id="IPR010994">
    <property type="entry name" value="RuvA_2-like"/>
</dbReference>
<proteinExistence type="inferred from homology"/>
<comment type="similarity">
    <text evidence="1 7">Belongs to the UPF0758 family.</text>
</comment>
<organism evidence="9 10">
    <name type="scientific">Peptococcus niger</name>
    <dbReference type="NCBI Taxonomy" id="2741"/>
    <lineage>
        <taxon>Bacteria</taxon>
        <taxon>Bacillati</taxon>
        <taxon>Bacillota</taxon>
        <taxon>Clostridia</taxon>
        <taxon>Eubacteriales</taxon>
        <taxon>Peptococcaceae</taxon>
        <taxon>Peptococcus</taxon>
    </lineage>
</organism>
<dbReference type="InterPro" id="IPR001405">
    <property type="entry name" value="UPF0758"/>
</dbReference>
<dbReference type="Pfam" id="PF04002">
    <property type="entry name" value="RadC"/>
    <property type="match status" value="1"/>
</dbReference>
<dbReference type="Gene3D" id="3.40.140.10">
    <property type="entry name" value="Cytidine Deaminase, domain 2"/>
    <property type="match status" value="1"/>
</dbReference>
<evidence type="ECO:0000256" key="1">
    <source>
        <dbReference type="ARBA" id="ARBA00010243"/>
    </source>
</evidence>
<accession>A0A1G6XRL8</accession>
<evidence type="ECO:0000256" key="5">
    <source>
        <dbReference type="ARBA" id="ARBA00022833"/>
    </source>
</evidence>
<protein>
    <submittedName>
        <fullName evidence="9">DNA replication and repair protein RadC</fullName>
    </submittedName>
</protein>
<keyword evidence="10" id="KW-1185">Reference proteome</keyword>
<dbReference type="AlphaFoldDB" id="A0A1G6XRL8"/>
<name>A0A1G6XRL8_PEPNI</name>
<dbReference type="Proteomes" id="UP000198995">
    <property type="component" value="Unassembled WGS sequence"/>
</dbReference>